<dbReference type="Proteomes" id="UP000734854">
    <property type="component" value="Unassembled WGS sequence"/>
</dbReference>
<dbReference type="AlphaFoldDB" id="A0A8J5LR10"/>
<name>A0A8J5LR10_ZINOF</name>
<proteinExistence type="predicted"/>
<gene>
    <name evidence="2" type="ORF">ZIOFF_016651</name>
</gene>
<feature type="compositionally biased region" description="Low complexity" evidence="1">
    <location>
        <begin position="82"/>
        <end position="93"/>
    </location>
</feature>
<accession>A0A8J5LR10</accession>
<evidence type="ECO:0000313" key="3">
    <source>
        <dbReference type="Proteomes" id="UP000734854"/>
    </source>
</evidence>
<feature type="region of interest" description="Disordered" evidence="1">
    <location>
        <begin position="66"/>
        <end position="93"/>
    </location>
</feature>
<sequence>MLSTGSELPKPPLPIRQDGKFYSRLHPIKDSSSSLACPSFRVYYGVASGAVPFLWESQPGIPKNTYSSNTLLQPPLSPPPSYFSSTKNKSSKKITSNKFDFKLSFRRKKFCHSFPFPSPSFTSPVSSTSLASTAGPAGASRCCSRRPVVKCFTCFWNHVDAD</sequence>
<keyword evidence="3" id="KW-1185">Reference proteome</keyword>
<comment type="caution">
    <text evidence="2">The sequence shown here is derived from an EMBL/GenBank/DDBJ whole genome shotgun (WGS) entry which is preliminary data.</text>
</comment>
<dbReference type="PANTHER" id="PTHR33257">
    <property type="entry name" value="OS05G0165500 PROTEIN"/>
    <property type="match status" value="1"/>
</dbReference>
<organism evidence="2 3">
    <name type="scientific">Zingiber officinale</name>
    <name type="common">Ginger</name>
    <name type="synonym">Amomum zingiber</name>
    <dbReference type="NCBI Taxonomy" id="94328"/>
    <lineage>
        <taxon>Eukaryota</taxon>
        <taxon>Viridiplantae</taxon>
        <taxon>Streptophyta</taxon>
        <taxon>Embryophyta</taxon>
        <taxon>Tracheophyta</taxon>
        <taxon>Spermatophyta</taxon>
        <taxon>Magnoliopsida</taxon>
        <taxon>Liliopsida</taxon>
        <taxon>Zingiberales</taxon>
        <taxon>Zingiberaceae</taxon>
        <taxon>Zingiber</taxon>
    </lineage>
</organism>
<dbReference type="PANTHER" id="PTHR33257:SF4">
    <property type="entry name" value="EXPRESSED PROTEIN"/>
    <property type="match status" value="1"/>
</dbReference>
<dbReference type="OrthoDB" id="691043at2759"/>
<protein>
    <submittedName>
        <fullName evidence="2">Uncharacterized protein</fullName>
    </submittedName>
</protein>
<reference evidence="2 3" key="1">
    <citation type="submission" date="2020-08" db="EMBL/GenBank/DDBJ databases">
        <title>Plant Genome Project.</title>
        <authorList>
            <person name="Zhang R.-G."/>
        </authorList>
    </citation>
    <scope>NUCLEOTIDE SEQUENCE [LARGE SCALE GENOMIC DNA]</scope>
    <source>
        <tissue evidence="2">Rhizome</tissue>
    </source>
</reference>
<dbReference type="EMBL" id="JACMSC010000004">
    <property type="protein sequence ID" value="KAG6526650.1"/>
    <property type="molecule type" value="Genomic_DNA"/>
</dbReference>
<evidence type="ECO:0000256" key="1">
    <source>
        <dbReference type="SAM" id="MobiDB-lite"/>
    </source>
</evidence>
<evidence type="ECO:0000313" key="2">
    <source>
        <dbReference type="EMBL" id="KAG6526650.1"/>
    </source>
</evidence>